<keyword evidence="10" id="KW-0472">Membrane</keyword>
<protein>
    <recommendedName>
        <fullName evidence="2">histidine kinase</fullName>
        <ecNumber evidence="2">2.7.13.3</ecNumber>
    </recommendedName>
</protein>
<dbReference type="Gene3D" id="3.30.565.10">
    <property type="entry name" value="Histidine kinase-like ATPase, C-terminal domain"/>
    <property type="match status" value="1"/>
</dbReference>
<feature type="transmembrane region" description="Helical" evidence="10">
    <location>
        <begin position="82"/>
        <end position="104"/>
    </location>
</feature>
<keyword evidence="10" id="KW-0812">Transmembrane</keyword>
<evidence type="ECO:0000259" key="11">
    <source>
        <dbReference type="Pfam" id="PF02518"/>
    </source>
</evidence>
<dbReference type="Proteomes" id="UP000248889">
    <property type="component" value="Unassembled WGS sequence"/>
</dbReference>
<evidence type="ECO:0000256" key="8">
    <source>
        <dbReference type="ARBA" id="ARBA00023012"/>
    </source>
</evidence>
<sequence length="414" mass="42885">MDSALAVGLLAVTVLLGSQGGESAAPWRALDVPGDVLTTLTVLPVAARRRAPLSVLGACCGAWIVLIAAGYWPVVGSYGPMLALYSLVAARGWAGATAGAPPLGAVWVFGGLRAPHTGTGLEAIVAQAVVVPTVLAMFGLQAYRLAQRNRQLAHLTAQLAQEQAARARHAVTTERLRIARELHDVIAHHLSVVSVQTGLASYVFDSDPATARGALQTIADASGEALEETRTLLHLLRTGADSGTDPQAPDGASPRTTSPARSGPATPAPRPVPALSRIVELVDRMGTVGVDAELTVTGRERPLAQRVELSAYRIVQEALTNTLKHAGPTRAQIALHYGTEELTGRITDHGSTTAAADAPPGGRTEIPGSGNGLIGMQERVRMLGGTVRAEPRAHGGFEVVFTLPAIPGQAEAAS</sequence>
<dbReference type="InterPro" id="IPR050482">
    <property type="entry name" value="Sensor_HK_TwoCompSys"/>
</dbReference>
<dbReference type="InterPro" id="IPR011712">
    <property type="entry name" value="Sig_transdc_His_kin_sub3_dim/P"/>
</dbReference>
<dbReference type="GO" id="GO:0000155">
    <property type="term" value="F:phosphorelay sensor kinase activity"/>
    <property type="evidence" value="ECO:0007669"/>
    <property type="project" value="InterPro"/>
</dbReference>
<evidence type="ECO:0000256" key="2">
    <source>
        <dbReference type="ARBA" id="ARBA00012438"/>
    </source>
</evidence>
<dbReference type="Gene3D" id="1.20.5.1930">
    <property type="match status" value="1"/>
</dbReference>
<proteinExistence type="predicted"/>
<dbReference type="CDD" id="cd16917">
    <property type="entry name" value="HATPase_UhpB-NarQ-NarX-like"/>
    <property type="match status" value="1"/>
</dbReference>
<evidence type="ECO:0000256" key="3">
    <source>
        <dbReference type="ARBA" id="ARBA00022553"/>
    </source>
</evidence>
<keyword evidence="4" id="KW-0808">Transferase</keyword>
<evidence type="ECO:0000256" key="7">
    <source>
        <dbReference type="ARBA" id="ARBA00022840"/>
    </source>
</evidence>
<evidence type="ECO:0000256" key="5">
    <source>
        <dbReference type="ARBA" id="ARBA00022741"/>
    </source>
</evidence>
<dbReference type="PANTHER" id="PTHR24421">
    <property type="entry name" value="NITRATE/NITRITE SENSOR PROTEIN NARX-RELATED"/>
    <property type="match status" value="1"/>
</dbReference>
<keyword evidence="6 13" id="KW-0418">Kinase</keyword>
<evidence type="ECO:0000256" key="9">
    <source>
        <dbReference type="SAM" id="MobiDB-lite"/>
    </source>
</evidence>
<feature type="transmembrane region" description="Helical" evidence="10">
    <location>
        <begin position="124"/>
        <end position="143"/>
    </location>
</feature>
<dbReference type="GO" id="GO:0046983">
    <property type="term" value="F:protein dimerization activity"/>
    <property type="evidence" value="ECO:0007669"/>
    <property type="project" value="InterPro"/>
</dbReference>
<keyword evidence="8" id="KW-0902">Two-component regulatory system</keyword>
<reference evidence="13 14" key="1">
    <citation type="submission" date="2018-06" db="EMBL/GenBank/DDBJ databases">
        <title>Streptacidiphilus pinicola sp. nov., isolated from pine grove soil.</title>
        <authorList>
            <person name="Roh S.G."/>
            <person name="Park S."/>
            <person name="Kim M.-K."/>
            <person name="Yun B.-R."/>
            <person name="Park J."/>
            <person name="Kim M.J."/>
            <person name="Kim Y.S."/>
            <person name="Kim S.B."/>
        </authorList>
    </citation>
    <scope>NUCLEOTIDE SEQUENCE [LARGE SCALE GENOMIC DNA]</scope>
    <source>
        <strain evidence="13 14">MMS16-CNU450</strain>
    </source>
</reference>
<evidence type="ECO:0000313" key="14">
    <source>
        <dbReference type="Proteomes" id="UP000248889"/>
    </source>
</evidence>
<keyword evidence="10" id="KW-1133">Transmembrane helix</keyword>
<dbReference type="Pfam" id="PF02518">
    <property type="entry name" value="HATPase_c"/>
    <property type="match status" value="1"/>
</dbReference>
<dbReference type="GO" id="GO:0005524">
    <property type="term" value="F:ATP binding"/>
    <property type="evidence" value="ECO:0007669"/>
    <property type="project" value="UniProtKB-KW"/>
</dbReference>
<dbReference type="SUPFAM" id="SSF55874">
    <property type="entry name" value="ATPase domain of HSP90 chaperone/DNA topoisomerase II/histidine kinase"/>
    <property type="match status" value="1"/>
</dbReference>
<dbReference type="EMBL" id="QKYN01000095">
    <property type="protein sequence ID" value="RAG83109.1"/>
    <property type="molecule type" value="Genomic_DNA"/>
</dbReference>
<keyword evidence="5" id="KW-0547">Nucleotide-binding</keyword>
<evidence type="ECO:0000256" key="1">
    <source>
        <dbReference type="ARBA" id="ARBA00000085"/>
    </source>
</evidence>
<gene>
    <name evidence="13" type="ORF">DN069_24030</name>
</gene>
<dbReference type="InterPro" id="IPR003594">
    <property type="entry name" value="HATPase_dom"/>
</dbReference>
<keyword evidence="14" id="KW-1185">Reference proteome</keyword>
<feature type="region of interest" description="Disordered" evidence="9">
    <location>
        <begin position="350"/>
        <end position="372"/>
    </location>
</feature>
<organism evidence="13 14">
    <name type="scientific">Streptacidiphilus pinicola</name>
    <dbReference type="NCBI Taxonomy" id="2219663"/>
    <lineage>
        <taxon>Bacteria</taxon>
        <taxon>Bacillati</taxon>
        <taxon>Actinomycetota</taxon>
        <taxon>Actinomycetes</taxon>
        <taxon>Kitasatosporales</taxon>
        <taxon>Streptomycetaceae</taxon>
        <taxon>Streptacidiphilus</taxon>
    </lineage>
</organism>
<dbReference type="InterPro" id="IPR036890">
    <property type="entry name" value="HATPase_C_sf"/>
</dbReference>
<feature type="domain" description="Signal transduction histidine kinase subgroup 3 dimerisation and phosphoacceptor" evidence="12">
    <location>
        <begin position="174"/>
        <end position="239"/>
    </location>
</feature>
<feature type="region of interest" description="Disordered" evidence="9">
    <location>
        <begin position="239"/>
        <end position="272"/>
    </location>
</feature>
<name>A0A2X0K6B4_9ACTN</name>
<evidence type="ECO:0000313" key="13">
    <source>
        <dbReference type="EMBL" id="RAG83109.1"/>
    </source>
</evidence>
<keyword evidence="3" id="KW-0597">Phosphoprotein</keyword>
<dbReference type="PANTHER" id="PTHR24421:SF10">
    <property type="entry name" value="NITRATE_NITRITE SENSOR PROTEIN NARQ"/>
    <property type="match status" value="1"/>
</dbReference>
<evidence type="ECO:0000256" key="6">
    <source>
        <dbReference type="ARBA" id="ARBA00022777"/>
    </source>
</evidence>
<evidence type="ECO:0000259" key="12">
    <source>
        <dbReference type="Pfam" id="PF07730"/>
    </source>
</evidence>
<dbReference type="Pfam" id="PF07730">
    <property type="entry name" value="HisKA_3"/>
    <property type="match status" value="1"/>
</dbReference>
<feature type="domain" description="Histidine kinase/HSP90-like ATPase" evidence="11">
    <location>
        <begin position="308"/>
        <end position="405"/>
    </location>
</feature>
<dbReference type="OrthoDB" id="227596at2"/>
<feature type="transmembrane region" description="Helical" evidence="10">
    <location>
        <begin position="53"/>
        <end position="75"/>
    </location>
</feature>
<keyword evidence="7" id="KW-0067">ATP-binding</keyword>
<dbReference type="AlphaFoldDB" id="A0A2X0K6B4"/>
<dbReference type="GO" id="GO:0016020">
    <property type="term" value="C:membrane"/>
    <property type="evidence" value="ECO:0007669"/>
    <property type="project" value="InterPro"/>
</dbReference>
<evidence type="ECO:0000256" key="4">
    <source>
        <dbReference type="ARBA" id="ARBA00022679"/>
    </source>
</evidence>
<accession>A0A2X0K6B4</accession>
<dbReference type="EC" id="2.7.13.3" evidence="2"/>
<comment type="catalytic activity">
    <reaction evidence="1">
        <text>ATP + protein L-histidine = ADP + protein N-phospho-L-histidine.</text>
        <dbReference type="EC" id="2.7.13.3"/>
    </reaction>
</comment>
<evidence type="ECO:0000256" key="10">
    <source>
        <dbReference type="SAM" id="Phobius"/>
    </source>
</evidence>
<comment type="caution">
    <text evidence="13">The sequence shown here is derived from an EMBL/GenBank/DDBJ whole genome shotgun (WGS) entry which is preliminary data.</text>
</comment>